<dbReference type="Proteomes" id="UP000444721">
    <property type="component" value="Unassembled WGS sequence"/>
</dbReference>
<dbReference type="RefSeq" id="XP_044569483.1">
    <property type="nucleotide sequence ID" value="XM_044710351.1"/>
</dbReference>
<dbReference type="Gene3D" id="3.40.50.1820">
    <property type="entry name" value="alpha/beta hydrolase"/>
    <property type="match status" value="1"/>
</dbReference>
<gene>
    <name evidence="2" type="ORF">FDP41_000669</name>
</gene>
<evidence type="ECO:0000256" key="1">
    <source>
        <dbReference type="SAM" id="Phobius"/>
    </source>
</evidence>
<keyword evidence="1" id="KW-0472">Membrane</keyword>
<dbReference type="AlphaFoldDB" id="A0A6A5CGY8"/>
<dbReference type="VEuPathDB" id="AmoebaDB:NfTy_031100"/>
<protein>
    <recommendedName>
        <fullName evidence="4">Poly(3-hydroxybutyrate) depolymerase</fullName>
    </recommendedName>
</protein>
<dbReference type="SUPFAM" id="SSF53474">
    <property type="entry name" value="alpha/beta-Hydrolases"/>
    <property type="match status" value="1"/>
</dbReference>
<dbReference type="EMBL" id="VFQX01000002">
    <property type="protein sequence ID" value="KAF0984770.1"/>
    <property type="molecule type" value="Genomic_DNA"/>
</dbReference>
<organism evidence="2 3">
    <name type="scientific">Naegleria fowleri</name>
    <name type="common">Brain eating amoeba</name>
    <dbReference type="NCBI Taxonomy" id="5763"/>
    <lineage>
        <taxon>Eukaryota</taxon>
        <taxon>Discoba</taxon>
        <taxon>Heterolobosea</taxon>
        <taxon>Tetramitia</taxon>
        <taxon>Eutetramitia</taxon>
        <taxon>Vahlkampfiidae</taxon>
        <taxon>Naegleria</taxon>
    </lineage>
</organism>
<dbReference type="InterPro" id="IPR029058">
    <property type="entry name" value="AB_hydrolase_fold"/>
</dbReference>
<dbReference type="OMA" id="FHGCNEW"/>
<accession>A0A6A5CGY8</accession>
<feature type="transmembrane region" description="Helical" evidence="1">
    <location>
        <begin position="390"/>
        <end position="409"/>
    </location>
</feature>
<dbReference type="GeneID" id="68107887"/>
<dbReference type="VEuPathDB" id="AmoebaDB:NF0093760"/>
<proteinExistence type="predicted"/>
<evidence type="ECO:0008006" key="4">
    <source>
        <dbReference type="Google" id="ProtNLM"/>
    </source>
</evidence>
<keyword evidence="1" id="KW-0812">Transmembrane</keyword>
<sequence length="421" mass="47572">MSRRKTFVSLSSECNSAFMLVLLISGIFTMTTLCVVVQGQDTSTLVKNSLDMIPTFSNIKTLTFSGFGSGASMAVQMQIAHSKKVAGVAAFSGLPYYCIKNNLTRLETCFKHTEQVTVNEIVDILQKLTYYNLIDDYAESIPSHRVYLQSGKQDKSLTQAAAVKSRELYEFLKVPKENIKTVLDIPSGHAMVSIDYIDAEKNKCGAEVQKPYIQNCGFDLVADALKFLLFQNDDQKFVNNKSANKNEDLLNNNLFKIDQTPFASQRHLMGDYGYLYIPSACQKDETKCIHIHVAFHGCDQLGEEFAIYSGYNRIAEQNNIIIMYPRSSIQNRYNPYGCWDFFGTENGDDYRSELYLARLGPQMQTVARMVEQAGHNMDMKKLLERSSAEILLMLGAVVIIFVYQMYKLVISPSPRQKKKAD</sequence>
<reference evidence="2 3" key="1">
    <citation type="journal article" date="2019" name="Sci. Rep.">
        <title>Nanopore sequencing improves the draft genome of the human pathogenic amoeba Naegleria fowleri.</title>
        <authorList>
            <person name="Liechti N."/>
            <person name="Schurch N."/>
            <person name="Bruggmann R."/>
            <person name="Wittwer M."/>
        </authorList>
    </citation>
    <scope>NUCLEOTIDE SEQUENCE [LARGE SCALE GENOMIC DNA]</scope>
    <source>
        <strain evidence="2 3">ATCC 30894</strain>
    </source>
</reference>
<dbReference type="VEuPathDB" id="AmoebaDB:FDP41_000669"/>
<evidence type="ECO:0000313" key="2">
    <source>
        <dbReference type="EMBL" id="KAF0984770.1"/>
    </source>
</evidence>
<comment type="caution">
    <text evidence="2">The sequence shown here is derived from an EMBL/GenBank/DDBJ whole genome shotgun (WGS) entry which is preliminary data.</text>
</comment>
<name>A0A6A5CGY8_NAEFO</name>
<evidence type="ECO:0000313" key="3">
    <source>
        <dbReference type="Proteomes" id="UP000444721"/>
    </source>
</evidence>
<keyword evidence="1" id="KW-1133">Transmembrane helix</keyword>
<keyword evidence="3" id="KW-1185">Reference proteome</keyword>
<dbReference type="OrthoDB" id="6020543at2759"/>